<evidence type="ECO:0000313" key="3">
    <source>
        <dbReference type="EMBL" id="TXG48689.1"/>
    </source>
</evidence>
<protein>
    <recommendedName>
        <fullName evidence="2">Disease resistance protein Roq1-like winged-helix domain-containing protein</fullName>
    </recommendedName>
</protein>
<feature type="domain" description="Disease resistance protein Roq1-like winged-helix" evidence="2">
    <location>
        <begin position="150"/>
        <end position="192"/>
    </location>
</feature>
<dbReference type="InterPro" id="IPR058192">
    <property type="entry name" value="WHD_ROQ1-like"/>
</dbReference>
<accession>A0A5C7GVY6</accession>
<dbReference type="OrthoDB" id="1164203at2759"/>
<comment type="caution">
    <text evidence="3">The sequence shown here is derived from an EMBL/GenBank/DDBJ whole genome shotgun (WGS) entry which is preliminary data.</text>
</comment>
<dbReference type="Pfam" id="PF23282">
    <property type="entry name" value="WHD_ROQ1"/>
    <property type="match status" value="1"/>
</dbReference>
<dbReference type="EMBL" id="VAHF01000012">
    <property type="protein sequence ID" value="TXG48689.1"/>
    <property type="molecule type" value="Genomic_DNA"/>
</dbReference>
<gene>
    <name evidence="3" type="ORF">EZV62_024564</name>
</gene>
<evidence type="ECO:0000313" key="4">
    <source>
        <dbReference type="Proteomes" id="UP000323000"/>
    </source>
</evidence>
<evidence type="ECO:0000256" key="1">
    <source>
        <dbReference type="ARBA" id="ARBA00022737"/>
    </source>
</evidence>
<keyword evidence="4" id="KW-1185">Reference proteome</keyword>
<evidence type="ECO:0000259" key="2">
    <source>
        <dbReference type="Pfam" id="PF23282"/>
    </source>
</evidence>
<sequence length="202" mass="23289">MRVWWLVELLDGAFKVPSIKEMENDTVEWDRYMKRYSNGYYRRSCIGTWDGTQREKNGIFNEFFEPYEPLDYDGLKEAANISGFDSRVHKPESVLIEAIVQDVLERMNGLSSSDTSHLVGIDSKIVENESMLNIGTNDVRRQDNSYQFENACGFYTYAGIDILINKSMIAISSNMITMYDLIQVMAMKIVRQECPEDPNNST</sequence>
<keyword evidence="1" id="KW-0677">Repeat</keyword>
<name>A0A5C7GVY6_9ROSI</name>
<proteinExistence type="predicted"/>
<dbReference type="AlphaFoldDB" id="A0A5C7GVY6"/>
<reference evidence="4" key="1">
    <citation type="journal article" date="2019" name="Gigascience">
        <title>De novo genome assembly of the endangered Acer yangbiense, a plant species with extremely small populations endemic to Yunnan Province, China.</title>
        <authorList>
            <person name="Yang J."/>
            <person name="Wariss H.M."/>
            <person name="Tao L."/>
            <person name="Zhang R."/>
            <person name="Yun Q."/>
            <person name="Hollingsworth P."/>
            <person name="Dao Z."/>
            <person name="Luo G."/>
            <person name="Guo H."/>
            <person name="Ma Y."/>
            <person name="Sun W."/>
        </authorList>
    </citation>
    <scope>NUCLEOTIDE SEQUENCE [LARGE SCALE GENOMIC DNA]</scope>
    <source>
        <strain evidence="4">cv. Malutang</strain>
    </source>
</reference>
<organism evidence="3 4">
    <name type="scientific">Acer yangbiense</name>
    <dbReference type="NCBI Taxonomy" id="1000413"/>
    <lineage>
        <taxon>Eukaryota</taxon>
        <taxon>Viridiplantae</taxon>
        <taxon>Streptophyta</taxon>
        <taxon>Embryophyta</taxon>
        <taxon>Tracheophyta</taxon>
        <taxon>Spermatophyta</taxon>
        <taxon>Magnoliopsida</taxon>
        <taxon>eudicotyledons</taxon>
        <taxon>Gunneridae</taxon>
        <taxon>Pentapetalae</taxon>
        <taxon>rosids</taxon>
        <taxon>malvids</taxon>
        <taxon>Sapindales</taxon>
        <taxon>Sapindaceae</taxon>
        <taxon>Hippocastanoideae</taxon>
        <taxon>Acereae</taxon>
        <taxon>Acer</taxon>
    </lineage>
</organism>
<dbReference type="Proteomes" id="UP000323000">
    <property type="component" value="Chromosome 12"/>
</dbReference>